<reference evidence="8 9" key="1">
    <citation type="submission" date="2014-03" db="EMBL/GenBank/DDBJ databases">
        <title>Complete genome sequence of Pseudomonas stutzeri 19SMN4.</title>
        <authorList>
            <person name="Brunet-Galmes I."/>
            <person name="Nogales B."/>
            <person name="Busquets A."/>
            <person name="Pena A."/>
            <person name="Gomila M."/>
            <person name="Garcia-Valdes E."/>
            <person name="Lalucat J."/>
            <person name="Bennasar A."/>
            <person name="Bosch R."/>
        </authorList>
    </citation>
    <scope>NUCLEOTIDE SEQUENCE [LARGE SCALE GENOMIC DNA]</scope>
    <source>
        <strain evidence="8 9">19SMN4</strain>
    </source>
</reference>
<dbReference type="InterPro" id="IPR011701">
    <property type="entry name" value="MFS"/>
</dbReference>
<evidence type="ECO:0000256" key="3">
    <source>
        <dbReference type="ARBA" id="ARBA00022475"/>
    </source>
</evidence>
<feature type="transmembrane region" description="Helical" evidence="7">
    <location>
        <begin position="349"/>
        <end position="370"/>
    </location>
</feature>
<evidence type="ECO:0000256" key="6">
    <source>
        <dbReference type="ARBA" id="ARBA00023136"/>
    </source>
</evidence>
<feature type="transmembrane region" description="Helical" evidence="7">
    <location>
        <begin position="199"/>
        <end position="223"/>
    </location>
</feature>
<proteinExistence type="predicted"/>
<evidence type="ECO:0000256" key="5">
    <source>
        <dbReference type="ARBA" id="ARBA00022989"/>
    </source>
</evidence>
<dbReference type="PANTHER" id="PTHR43414">
    <property type="entry name" value="MULTIDRUG RESISTANCE PROTEIN MDTG"/>
    <property type="match status" value="1"/>
</dbReference>
<dbReference type="PATRIC" id="fig|316.97.peg.546"/>
<feature type="transmembrane region" description="Helical" evidence="7">
    <location>
        <begin position="95"/>
        <end position="116"/>
    </location>
</feature>
<dbReference type="EMBL" id="CP007509">
    <property type="protein sequence ID" value="AHY41425.1"/>
    <property type="molecule type" value="Genomic_DNA"/>
</dbReference>
<accession>A0A023WP11</accession>
<dbReference type="Gene3D" id="1.20.1250.20">
    <property type="entry name" value="MFS general substrate transporter like domains"/>
    <property type="match status" value="1"/>
</dbReference>
<evidence type="ECO:0000256" key="4">
    <source>
        <dbReference type="ARBA" id="ARBA00022692"/>
    </source>
</evidence>
<keyword evidence="2" id="KW-0813">Transport</keyword>
<dbReference type="AlphaFoldDB" id="A0A023WP11"/>
<feature type="transmembrane region" description="Helical" evidence="7">
    <location>
        <begin position="128"/>
        <end position="154"/>
    </location>
</feature>
<dbReference type="Pfam" id="PF07690">
    <property type="entry name" value="MFS_1"/>
    <property type="match status" value="1"/>
</dbReference>
<dbReference type="SUPFAM" id="SSF103473">
    <property type="entry name" value="MFS general substrate transporter"/>
    <property type="match status" value="2"/>
</dbReference>
<keyword evidence="6 7" id="KW-0472">Membrane</keyword>
<dbReference type="GO" id="GO:0005886">
    <property type="term" value="C:plasma membrane"/>
    <property type="evidence" value="ECO:0007669"/>
    <property type="project" value="UniProtKB-SubCell"/>
</dbReference>
<keyword evidence="5 7" id="KW-1133">Transmembrane helix</keyword>
<sequence>MTLRRALIGMTLLAVLGDSLLMPFYPQYFAERFGELRSEQVGLYLAAVCLVAMLALPLWVRLSRHAHPLRLLIFGQLMAGLLALACAAIEQQWLFWPVSLTMIAFKASYLLMYPYVMGLVGADQQVRTIGLLSVVVHLGAIAGATLGGGVLHYLSPARMFVLMGLMDFVQMAVSLLLLRHAPQPTRVDASTPPRPRGEHLAIARLCLLMLAFYFCIYLARPFFTLYWEQLGGPQASWITGLVYAIPGMLALLALALHYHAGQRLTAWLLLGAAGLALQGIEQMPTVLAGRMLFGWALFQLTVALDARLFALSRPEHYGRDYSLINIFQNLGVLAASWLAGLVVRDAGLAAPFFLSALGLVLTACVLRWLLVSAPVSAPLCGAKS</sequence>
<evidence type="ECO:0000313" key="8">
    <source>
        <dbReference type="EMBL" id="AHY41425.1"/>
    </source>
</evidence>
<evidence type="ECO:0000313" key="9">
    <source>
        <dbReference type="Proteomes" id="UP000025238"/>
    </source>
</evidence>
<keyword evidence="4 7" id="KW-0812">Transmembrane</keyword>
<feature type="transmembrane region" description="Helical" evidence="7">
    <location>
        <begin position="323"/>
        <end position="343"/>
    </location>
</feature>
<feature type="transmembrane region" description="Helical" evidence="7">
    <location>
        <begin position="235"/>
        <end position="257"/>
    </location>
</feature>
<feature type="transmembrane region" description="Helical" evidence="7">
    <location>
        <begin position="71"/>
        <end position="89"/>
    </location>
</feature>
<keyword evidence="3" id="KW-1003">Cell membrane</keyword>
<comment type="subcellular location">
    <subcellularLocation>
        <location evidence="1">Cell membrane</location>
        <topology evidence="1">Multi-pass membrane protein</topology>
    </subcellularLocation>
</comment>
<gene>
    <name evidence="8" type="ORF">UIB01_02685</name>
</gene>
<protein>
    <recommendedName>
        <fullName evidence="10">MFS transporter</fullName>
    </recommendedName>
</protein>
<evidence type="ECO:0008006" key="10">
    <source>
        <dbReference type="Google" id="ProtNLM"/>
    </source>
</evidence>
<evidence type="ECO:0000256" key="1">
    <source>
        <dbReference type="ARBA" id="ARBA00004651"/>
    </source>
</evidence>
<feature type="transmembrane region" description="Helical" evidence="7">
    <location>
        <begin position="264"/>
        <end position="280"/>
    </location>
</feature>
<dbReference type="GO" id="GO:0022857">
    <property type="term" value="F:transmembrane transporter activity"/>
    <property type="evidence" value="ECO:0007669"/>
    <property type="project" value="InterPro"/>
</dbReference>
<dbReference type="KEGG" id="pstu:UIB01_02685"/>
<evidence type="ECO:0000256" key="2">
    <source>
        <dbReference type="ARBA" id="ARBA00022448"/>
    </source>
</evidence>
<evidence type="ECO:0000256" key="7">
    <source>
        <dbReference type="SAM" id="Phobius"/>
    </source>
</evidence>
<feature type="transmembrane region" description="Helical" evidence="7">
    <location>
        <begin position="41"/>
        <end position="59"/>
    </location>
</feature>
<dbReference type="OrthoDB" id="8579878at2"/>
<feature type="transmembrane region" description="Helical" evidence="7">
    <location>
        <begin position="160"/>
        <end position="178"/>
    </location>
</feature>
<name>A0A023WP11_STUST</name>
<dbReference type="InterPro" id="IPR036259">
    <property type="entry name" value="MFS_trans_sf"/>
</dbReference>
<organism evidence="8 9">
    <name type="scientific">Stutzerimonas stutzeri</name>
    <name type="common">Pseudomonas stutzeri</name>
    <dbReference type="NCBI Taxonomy" id="316"/>
    <lineage>
        <taxon>Bacteria</taxon>
        <taxon>Pseudomonadati</taxon>
        <taxon>Pseudomonadota</taxon>
        <taxon>Gammaproteobacteria</taxon>
        <taxon>Pseudomonadales</taxon>
        <taxon>Pseudomonadaceae</taxon>
        <taxon>Stutzerimonas</taxon>
    </lineage>
</organism>
<dbReference type="PANTHER" id="PTHR43414:SF6">
    <property type="entry name" value="MULTIDRUG RESISTANCE PROTEIN MDTG"/>
    <property type="match status" value="1"/>
</dbReference>
<dbReference type="Proteomes" id="UP000025238">
    <property type="component" value="Chromosome"/>
</dbReference>